<dbReference type="PIRSF" id="PIRSF035875">
    <property type="entry name" value="RNase_BN"/>
    <property type="match status" value="1"/>
</dbReference>
<feature type="transmembrane region" description="Helical" evidence="6">
    <location>
        <begin position="225"/>
        <end position="247"/>
    </location>
</feature>
<reference evidence="7" key="1">
    <citation type="submission" date="2018-06" db="EMBL/GenBank/DDBJ databases">
        <authorList>
            <person name="Zhirakovskaya E."/>
        </authorList>
    </citation>
    <scope>NUCLEOTIDE SEQUENCE</scope>
</reference>
<dbReference type="PANTHER" id="PTHR30213:SF0">
    <property type="entry name" value="UPF0761 MEMBRANE PROTEIN YIHY"/>
    <property type="match status" value="1"/>
</dbReference>
<dbReference type="NCBIfam" id="TIGR00765">
    <property type="entry name" value="yihY_not_rbn"/>
    <property type="match status" value="1"/>
</dbReference>
<evidence type="ECO:0000256" key="5">
    <source>
        <dbReference type="ARBA" id="ARBA00023136"/>
    </source>
</evidence>
<name>A0A3B0WTQ9_9ZZZZ</name>
<gene>
    <name evidence="7" type="ORF">MNBD_GAMMA07-2099</name>
</gene>
<keyword evidence="2" id="KW-1003">Cell membrane</keyword>
<organism evidence="7">
    <name type="scientific">hydrothermal vent metagenome</name>
    <dbReference type="NCBI Taxonomy" id="652676"/>
    <lineage>
        <taxon>unclassified sequences</taxon>
        <taxon>metagenomes</taxon>
        <taxon>ecological metagenomes</taxon>
    </lineage>
</organism>
<keyword evidence="3 6" id="KW-0812">Transmembrane</keyword>
<evidence type="ECO:0000256" key="3">
    <source>
        <dbReference type="ARBA" id="ARBA00022692"/>
    </source>
</evidence>
<feature type="transmembrane region" description="Helical" evidence="6">
    <location>
        <begin position="160"/>
        <end position="181"/>
    </location>
</feature>
<evidence type="ECO:0008006" key="8">
    <source>
        <dbReference type="Google" id="ProtNLM"/>
    </source>
</evidence>
<evidence type="ECO:0000313" key="7">
    <source>
        <dbReference type="EMBL" id="VAW54502.1"/>
    </source>
</evidence>
<dbReference type="GO" id="GO:0005886">
    <property type="term" value="C:plasma membrane"/>
    <property type="evidence" value="ECO:0007669"/>
    <property type="project" value="UniProtKB-SubCell"/>
</dbReference>
<keyword evidence="5 6" id="KW-0472">Membrane</keyword>
<dbReference type="AlphaFoldDB" id="A0A3B0WTQ9"/>
<sequence length="265" mass="30403">MLSKLLAKAVKVFSIFDGSISHYAAGLSFYSILSMIPLFWVLFFILQQLGILQEYYDLIKSFIVDSLIPNHAEMVAGYLDAFLNNANNAGSMGLFSIFIASIMFYRNFQYVVNKIFGVPSRRLIYSMGTYLVLAVVMPSALGLSFYLSDYLQRVTGVSNFIIGEFTLLSYLMIWLLFFVLYKVSPNIVTDTKITLKVTFVVSVVWHMAKWMFVQYTLVNQTYTTLYGSFSALLFLLVWIYLSWLLLLQGMKVSYLMHKHKLSVMC</sequence>
<dbReference type="PANTHER" id="PTHR30213">
    <property type="entry name" value="INNER MEMBRANE PROTEIN YHJD"/>
    <property type="match status" value="1"/>
</dbReference>
<evidence type="ECO:0000256" key="6">
    <source>
        <dbReference type="SAM" id="Phobius"/>
    </source>
</evidence>
<evidence type="ECO:0000256" key="1">
    <source>
        <dbReference type="ARBA" id="ARBA00004651"/>
    </source>
</evidence>
<feature type="transmembrane region" description="Helical" evidence="6">
    <location>
        <begin position="89"/>
        <end position="108"/>
    </location>
</feature>
<feature type="transmembrane region" description="Helical" evidence="6">
    <location>
        <begin position="20"/>
        <end position="46"/>
    </location>
</feature>
<dbReference type="EMBL" id="UOFF01000060">
    <property type="protein sequence ID" value="VAW54502.1"/>
    <property type="molecule type" value="Genomic_DNA"/>
</dbReference>
<keyword evidence="4 6" id="KW-1133">Transmembrane helix</keyword>
<evidence type="ECO:0000256" key="2">
    <source>
        <dbReference type="ARBA" id="ARBA00022475"/>
    </source>
</evidence>
<protein>
    <recommendedName>
        <fullName evidence="8">Inner membrane protein YihY, formerly thought to be RNase BN</fullName>
    </recommendedName>
</protein>
<dbReference type="Pfam" id="PF03631">
    <property type="entry name" value="Virul_fac_BrkB"/>
    <property type="match status" value="1"/>
</dbReference>
<evidence type="ECO:0000256" key="4">
    <source>
        <dbReference type="ARBA" id="ARBA00022989"/>
    </source>
</evidence>
<proteinExistence type="predicted"/>
<feature type="transmembrane region" description="Helical" evidence="6">
    <location>
        <begin position="193"/>
        <end position="213"/>
    </location>
</feature>
<comment type="subcellular location">
    <subcellularLocation>
        <location evidence="1">Cell membrane</location>
        <topology evidence="1">Multi-pass membrane protein</topology>
    </subcellularLocation>
</comment>
<accession>A0A3B0WTQ9</accession>
<feature type="transmembrane region" description="Helical" evidence="6">
    <location>
        <begin position="129"/>
        <end position="148"/>
    </location>
</feature>
<dbReference type="InterPro" id="IPR017039">
    <property type="entry name" value="Virul_fac_BrkB"/>
</dbReference>